<evidence type="ECO:0000313" key="9">
    <source>
        <dbReference type="EMBL" id="PSL23861.1"/>
    </source>
</evidence>
<evidence type="ECO:0000256" key="7">
    <source>
        <dbReference type="PROSITE-ProRule" id="PRU01360"/>
    </source>
</evidence>
<accession>A0A2P8FQ52</accession>
<comment type="caution">
    <text evidence="9">The sequence shown here is derived from an EMBL/GenBank/DDBJ whole genome shotgun (WGS) entry which is preliminary data.</text>
</comment>
<organism evidence="9 10">
    <name type="scientific">Dyadobacter jiangsuensis</name>
    <dbReference type="NCBI Taxonomy" id="1591085"/>
    <lineage>
        <taxon>Bacteria</taxon>
        <taxon>Pseudomonadati</taxon>
        <taxon>Bacteroidota</taxon>
        <taxon>Cytophagia</taxon>
        <taxon>Cytophagales</taxon>
        <taxon>Spirosomataceae</taxon>
        <taxon>Dyadobacter</taxon>
    </lineage>
</organism>
<gene>
    <name evidence="9" type="ORF">CLV60_11556</name>
</gene>
<keyword evidence="5 7" id="KW-0472">Membrane</keyword>
<dbReference type="NCBIfam" id="TIGR04057">
    <property type="entry name" value="SusC_RagA_signa"/>
    <property type="match status" value="1"/>
</dbReference>
<dbReference type="NCBIfam" id="TIGR04056">
    <property type="entry name" value="OMP_RagA_SusC"/>
    <property type="match status" value="1"/>
</dbReference>
<dbReference type="InterPro" id="IPR039426">
    <property type="entry name" value="TonB-dep_rcpt-like"/>
</dbReference>
<dbReference type="GO" id="GO:0009279">
    <property type="term" value="C:cell outer membrane"/>
    <property type="evidence" value="ECO:0007669"/>
    <property type="project" value="UniProtKB-SubCell"/>
</dbReference>
<protein>
    <submittedName>
        <fullName evidence="9">TonB-linked SusC/RagA family outer membrane protein</fullName>
    </submittedName>
</protein>
<dbReference type="OrthoDB" id="9768177at2"/>
<dbReference type="EMBL" id="PYAS01000015">
    <property type="protein sequence ID" value="PSL23861.1"/>
    <property type="molecule type" value="Genomic_DNA"/>
</dbReference>
<dbReference type="Proteomes" id="UP000241964">
    <property type="component" value="Unassembled WGS sequence"/>
</dbReference>
<dbReference type="PROSITE" id="PS52016">
    <property type="entry name" value="TONB_DEPENDENT_REC_3"/>
    <property type="match status" value="1"/>
</dbReference>
<comment type="subcellular location">
    <subcellularLocation>
        <location evidence="1 7">Cell outer membrane</location>
        <topology evidence="1 7">Multi-pass membrane protein</topology>
    </subcellularLocation>
</comment>
<dbReference type="InterPro" id="IPR037066">
    <property type="entry name" value="Plug_dom_sf"/>
</dbReference>
<evidence type="ECO:0000313" key="10">
    <source>
        <dbReference type="Proteomes" id="UP000241964"/>
    </source>
</evidence>
<dbReference type="Pfam" id="PF07715">
    <property type="entry name" value="Plug"/>
    <property type="match status" value="1"/>
</dbReference>
<evidence type="ECO:0000256" key="5">
    <source>
        <dbReference type="ARBA" id="ARBA00023136"/>
    </source>
</evidence>
<dbReference type="Gene3D" id="2.170.130.10">
    <property type="entry name" value="TonB-dependent receptor, plug domain"/>
    <property type="match status" value="1"/>
</dbReference>
<keyword evidence="3 7" id="KW-1134">Transmembrane beta strand</keyword>
<comment type="similarity">
    <text evidence="7">Belongs to the TonB-dependent receptor family.</text>
</comment>
<dbReference type="InterPro" id="IPR023996">
    <property type="entry name" value="TonB-dep_OMP_SusC/RagA"/>
</dbReference>
<evidence type="ECO:0000256" key="3">
    <source>
        <dbReference type="ARBA" id="ARBA00022452"/>
    </source>
</evidence>
<sequence length="1031" mass="113622">MKNPLLRGFGCWRPDRSLFILLFFSIVCYAGLQPLYAQQVSRVTGTVSDSTGTTLPGVNIVIEGEGNRGTTTDANGKFEISVNPQGRLVFSYIGYQTQHVAVAGKSVINVRLAPLSSNLNEVVVVGYQSQEKRKLLSSVATISGADINKRVGTNPLTLMQGKLPGLQVVQGSGEPGNEGIQLRVRGITTFSSVGNDPLVIVNGLPGNLTALNPNDIESISVLKDAASAAIYGSRGSNGVIVVKTKKGKAGFALQYNFNIGISKTARLPETISNSAEFMELSNEARKNSSLQPLYTQAQIDLYRNATDRVKYPNHNWLDDVFVTAYTKNHFLNLSGGTESTTYNVGFGITNQPGTMIGFEYQKYTVSVGLSSRLSKRVTFGTDLQMRYGNRKAPRSGGADIFLSTLAQSPLYPAQAADGRWIASAYPNEQRNKNPVAIAANDVRIRTLDYYAQGNMSLDIDIIDGLRWENRGGATYYSLKNNDFRPKIPMFFYNDMSPAGNLDVGAPGLSVRREDNVYGSLYSQLNFSKKFDNHNLTVLAGAQQEYNAYSELNAGRNAFPSNDLRELNAGPADGQSNSGAASEWALRSFYGSLNYDFKDKYLIGASIRYDGTSRLPSNTRWGTFYSASAAWRLTEEAFLKDVSWLNDLKIRASLGEVGNQNIVTDAGRAALTPYPYQPVLSLRNYAFGGAVSTGYSASTLVDPALKWESTRVFDIGVDISAFNNKLNITADWFNKYTYDILRTPLIPIWVGLNAPVINNGALRNRGVELNIEYKNRIGNDFSYNIGGNIQTYRNKVESYGVKEIGSNTIREEGRPLDQFYMYIWDGIFQNQAEIDNSPVQPVRPTPGDLKIKDVNGDGKIDPNDRTYVGGRYPSVQYSFNLAANWKGFDLSVQFYGSQGQKIYVSGWGAEPFRQGSVPTTDWRNRWTPENPSTTMPKIYVADGYAPVQNYASTYFLKDASFLRLRGAQLGYNVPVKLISKVGAKSLRVYVVGDNLFMFSKYPGLDPERVSVSGSYVTFPQIKTVTFGASVQF</sequence>
<dbReference type="InterPro" id="IPR023997">
    <property type="entry name" value="TonB-dep_OMP_SusC/RagA_CS"/>
</dbReference>
<evidence type="ECO:0000259" key="8">
    <source>
        <dbReference type="Pfam" id="PF07715"/>
    </source>
</evidence>
<reference evidence="9 10" key="1">
    <citation type="submission" date="2018-03" db="EMBL/GenBank/DDBJ databases">
        <title>Genomic Encyclopedia of Archaeal and Bacterial Type Strains, Phase II (KMG-II): from individual species to whole genera.</title>
        <authorList>
            <person name="Goeker M."/>
        </authorList>
    </citation>
    <scope>NUCLEOTIDE SEQUENCE [LARGE SCALE GENOMIC DNA]</scope>
    <source>
        <strain evidence="9 10">DSM 29057</strain>
    </source>
</reference>
<evidence type="ECO:0000256" key="2">
    <source>
        <dbReference type="ARBA" id="ARBA00022448"/>
    </source>
</evidence>
<keyword evidence="2 7" id="KW-0813">Transport</keyword>
<evidence type="ECO:0000256" key="6">
    <source>
        <dbReference type="ARBA" id="ARBA00023237"/>
    </source>
</evidence>
<dbReference type="AlphaFoldDB" id="A0A2P8FQ52"/>
<dbReference type="RefSeq" id="WP_106598431.1">
    <property type="nucleotide sequence ID" value="NZ_PYAS01000015.1"/>
</dbReference>
<proteinExistence type="inferred from homology"/>
<name>A0A2P8FQ52_9BACT</name>
<dbReference type="InterPro" id="IPR012910">
    <property type="entry name" value="Plug_dom"/>
</dbReference>
<dbReference type="InterPro" id="IPR008969">
    <property type="entry name" value="CarboxyPept-like_regulatory"/>
</dbReference>
<keyword evidence="10" id="KW-1185">Reference proteome</keyword>
<dbReference type="Gene3D" id="2.40.170.20">
    <property type="entry name" value="TonB-dependent receptor, beta-barrel domain"/>
    <property type="match status" value="1"/>
</dbReference>
<dbReference type="Gene3D" id="2.60.40.1120">
    <property type="entry name" value="Carboxypeptidase-like, regulatory domain"/>
    <property type="match status" value="1"/>
</dbReference>
<feature type="domain" description="TonB-dependent receptor plug" evidence="8">
    <location>
        <begin position="132"/>
        <end position="239"/>
    </location>
</feature>
<evidence type="ECO:0000256" key="4">
    <source>
        <dbReference type="ARBA" id="ARBA00022692"/>
    </source>
</evidence>
<keyword evidence="6 7" id="KW-0998">Cell outer membrane</keyword>
<dbReference type="SUPFAM" id="SSF49464">
    <property type="entry name" value="Carboxypeptidase regulatory domain-like"/>
    <property type="match status" value="1"/>
</dbReference>
<dbReference type="Pfam" id="PF13715">
    <property type="entry name" value="CarbopepD_reg_2"/>
    <property type="match status" value="1"/>
</dbReference>
<dbReference type="InterPro" id="IPR036942">
    <property type="entry name" value="Beta-barrel_TonB_sf"/>
</dbReference>
<dbReference type="SUPFAM" id="SSF56935">
    <property type="entry name" value="Porins"/>
    <property type="match status" value="1"/>
</dbReference>
<evidence type="ECO:0000256" key="1">
    <source>
        <dbReference type="ARBA" id="ARBA00004571"/>
    </source>
</evidence>
<keyword evidence="4 7" id="KW-0812">Transmembrane</keyword>